<comment type="caution">
    <text evidence="1">The sequence shown here is derived from an EMBL/GenBank/DDBJ whole genome shotgun (WGS) entry which is preliminary data.</text>
</comment>
<evidence type="ECO:0000313" key="1">
    <source>
        <dbReference type="EMBL" id="KAL0439174.1"/>
    </source>
</evidence>
<sequence length="129" mass="14878">MQAVYQRFDNIDPGMMLGEFTKLQEQADTMEKYMENFEDKDDDAVEESALEENDQKNWELEMEDMTVSLNPLSDNIDFNTLRVKRVVCKHGCQLAEISPMTVRVADRSKMDTKALELSHGARRGLVMKP</sequence>
<organism evidence="1">
    <name type="scientific">Sesamum latifolium</name>
    <dbReference type="NCBI Taxonomy" id="2727402"/>
    <lineage>
        <taxon>Eukaryota</taxon>
        <taxon>Viridiplantae</taxon>
        <taxon>Streptophyta</taxon>
        <taxon>Embryophyta</taxon>
        <taxon>Tracheophyta</taxon>
        <taxon>Spermatophyta</taxon>
        <taxon>Magnoliopsida</taxon>
        <taxon>eudicotyledons</taxon>
        <taxon>Gunneridae</taxon>
        <taxon>Pentapetalae</taxon>
        <taxon>asterids</taxon>
        <taxon>lamiids</taxon>
        <taxon>Lamiales</taxon>
        <taxon>Pedaliaceae</taxon>
        <taxon>Sesamum</taxon>
    </lineage>
</organism>
<dbReference type="AlphaFoldDB" id="A0AAW2WBT2"/>
<accession>A0AAW2WBT2</accession>
<proteinExistence type="predicted"/>
<reference evidence="1" key="1">
    <citation type="submission" date="2020-06" db="EMBL/GenBank/DDBJ databases">
        <authorList>
            <person name="Li T."/>
            <person name="Hu X."/>
            <person name="Zhang T."/>
            <person name="Song X."/>
            <person name="Zhang H."/>
            <person name="Dai N."/>
            <person name="Sheng W."/>
            <person name="Hou X."/>
            <person name="Wei L."/>
        </authorList>
    </citation>
    <scope>NUCLEOTIDE SEQUENCE</scope>
    <source>
        <strain evidence="1">KEN1</strain>
        <tissue evidence="1">Leaf</tissue>
    </source>
</reference>
<dbReference type="EMBL" id="JACGWN010000008">
    <property type="protein sequence ID" value="KAL0439174.1"/>
    <property type="molecule type" value="Genomic_DNA"/>
</dbReference>
<name>A0AAW2WBT2_9LAMI</name>
<protein>
    <submittedName>
        <fullName evidence="1">Uncharacterized protein</fullName>
    </submittedName>
</protein>
<gene>
    <name evidence="1" type="ORF">Slati_2400400</name>
</gene>
<reference evidence="1" key="2">
    <citation type="journal article" date="2024" name="Plant">
        <title>Genomic evolution and insights into agronomic trait innovations of Sesamum species.</title>
        <authorList>
            <person name="Miao H."/>
            <person name="Wang L."/>
            <person name="Qu L."/>
            <person name="Liu H."/>
            <person name="Sun Y."/>
            <person name="Le M."/>
            <person name="Wang Q."/>
            <person name="Wei S."/>
            <person name="Zheng Y."/>
            <person name="Lin W."/>
            <person name="Duan Y."/>
            <person name="Cao H."/>
            <person name="Xiong S."/>
            <person name="Wang X."/>
            <person name="Wei L."/>
            <person name="Li C."/>
            <person name="Ma Q."/>
            <person name="Ju M."/>
            <person name="Zhao R."/>
            <person name="Li G."/>
            <person name="Mu C."/>
            <person name="Tian Q."/>
            <person name="Mei H."/>
            <person name="Zhang T."/>
            <person name="Gao T."/>
            <person name="Zhang H."/>
        </authorList>
    </citation>
    <scope>NUCLEOTIDE SEQUENCE</scope>
    <source>
        <strain evidence="1">KEN1</strain>
    </source>
</reference>